<feature type="transmembrane region" description="Helical" evidence="8">
    <location>
        <begin position="191"/>
        <end position="216"/>
    </location>
</feature>
<name>A0AA38S6W6_9PEZI</name>
<dbReference type="Pfam" id="PF07690">
    <property type="entry name" value="MFS_1"/>
    <property type="match status" value="1"/>
</dbReference>
<feature type="domain" description="Major facilitator superfamily (MFS) profile" evidence="9">
    <location>
        <begin position="67"/>
        <end position="558"/>
    </location>
</feature>
<dbReference type="Gene3D" id="1.20.1720.10">
    <property type="entry name" value="Multidrug resistance protein D"/>
    <property type="match status" value="1"/>
</dbReference>
<sequence length="563" mass="60685">MRNQRALSAHAPEKHGPKEPLSPGLHAVKESDGTAFPDTDTEEPPLPAADARESAGDWIRGIGLIMVISGVTLVTFLMLLDISIVATAIPRITSDFHSLDDVGWYGSAYTIASASFQTLTGKFYTYFKSKWTFLSFFAIFEVGSLVCGLATSSRMLIVGRAVAGIGSSGMINGGLNIIAGAVPMHRRPVMIGLIMGISQLGLVSGPLLGGVFTTFLTWRWCFYTNLPIGGLVALLLVFARVPEQQPKVHLHELWRSLSPIHNFDLIGFVFFASTSIQLLLALEYGGNQYAWDSATVIGLFCGSGTTFLLLVIWERRMGPEAMIPARLVGRRIVWCSCLSAVVFYGVTLTMSYYLPTYFQAVRGKSALVSGVDLLPSILCQLVMAVISGVLTSRLGYYLPWGILGTILNGVGNGLMSTLTPSTPVRDWAGYQSLLGFGRGAVLQVPLIAIQNAVTPSEMSAAMAIMSFSQTLGGAVFLAVAQAIFIQALPANLSRYAAAVDAETVIAAGATDFREVVYAQDLPGVLVAYSKSIDRVFYMNIALCVVHFFLSWGVGWKDVRKTTN</sequence>
<comment type="similarity">
    <text evidence="2">Belongs to the major facilitator superfamily. TCR/Tet family.</text>
</comment>
<organism evidence="10 11">
    <name type="scientific">Pleurostoma richardsiae</name>
    <dbReference type="NCBI Taxonomy" id="41990"/>
    <lineage>
        <taxon>Eukaryota</taxon>
        <taxon>Fungi</taxon>
        <taxon>Dikarya</taxon>
        <taxon>Ascomycota</taxon>
        <taxon>Pezizomycotina</taxon>
        <taxon>Sordariomycetes</taxon>
        <taxon>Sordariomycetidae</taxon>
        <taxon>Calosphaeriales</taxon>
        <taxon>Pleurostomataceae</taxon>
        <taxon>Pleurostoma</taxon>
    </lineage>
</organism>
<reference evidence="10" key="1">
    <citation type="submission" date="2022-07" db="EMBL/GenBank/DDBJ databases">
        <title>Fungi with potential for degradation of polypropylene.</title>
        <authorList>
            <person name="Gostincar C."/>
        </authorList>
    </citation>
    <scope>NUCLEOTIDE SEQUENCE</scope>
    <source>
        <strain evidence="10">EXF-13308</strain>
    </source>
</reference>
<evidence type="ECO:0000256" key="1">
    <source>
        <dbReference type="ARBA" id="ARBA00004141"/>
    </source>
</evidence>
<evidence type="ECO:0000256" key="4">
    <source>
        <dbReference type="ARBA" id="ARBA00022692"/>
    </source>
</evidence>
<dbReference type="AlphaFoldDB" id="A0AA38S6W6"/>
<evidence type="ECO:0000256" key="5">
    <source>
        <dbReference type="ARBA" id="ARBA00022989"/>
    </source>
</evidence>
<evidence type="ECO:0000256" key="7">
    <source>
        <dbReference type="SAM" id="MobiDB-lite"/>
    </source>
</evidence>
<feature type="transmembrane region" description="Helical" evidence="8">
    <location>
        <begin position="294"/>
        <end position="313"/>
    </location>
</feature>
<dbReference type="CDD" id="cd17502">
    <property type="entry name" value="MFS_Azr1_MDR_like"/>
    <property type="match status" value="1"/>
</dbReference>
<feature type="transmembrane region" description="Helical" evidence="8">
    <location>
        <begin position="535"/>
        <end position="555"/>
    </location>
</feature>
<dbReference type="GO" id="GO:0005886">
    <property type="term" value="C:plasma membrane"/>
    <property type="evidence" value="ECO:0007669"/>
    <property type="project" value="TreeGrafter"/>
</dbReference>
<evidence type="ECO:0000313" key="11">
    <source>
        <dbReference type="Proteomes" id="UP001174694"/>
    </source>
</evidence>
<dbReference type="InterPro" id="IPR020846">
    <property type="entry name" value="MFS_dom"/>
</dbReference>
<feature type="transmembrane region" description="Helical" evidence="8">
    <location>
        <begin position="157"/>
        <end position="179"/>
    </location>
</feature>
<keyword evidence="6 8" id="KW-0472">Membrane</keyword>
<accession>A0AA38S6W6</accession>
<dbReference type="SUPFAM" id="SSF103473">
    <property type="entry name" value="MFS general substrate transporter"/>
    <property type="match status" value="1"/>
</dbReference>
<dbReference type="PROSITE" id="PS50850">
    <property type="entry name" value="MFS"/>
    <property type="match status" value="1"/>
</dbReference>
<proteinExistence type="inferred from homology"/>
<feature type="transmembrane region" description="Helical" evidence="8">
    <location>
        <begin position="461"/>
        <end position="485"/>
    </location>
</feature>
<protein>
    <submittedName>
        <fullName evidence="10">MFS multidrug transporter</fullName>
    </submittedName>
</protein>
<feature type="transmembrane region" description="Helical" evidence="8">
    <location>
        <begin position="262"/>
        <end position="282"/>
    </location>
</feature>
<evidence type="ECO:0000313" key="10">
    <source>
        <dbReference type="EMBL" id="KAJ9157340.1"/>
    </source>
</evidence>
<dbReference type="Proteomes" id="UP001174694">
    <property type="component" value="Unassembled WGS sequence"/>
</dbReference>
<feature type="transmembrane region" description="Helical" evidence="8">
    <location>
        <begin position="373"/>
        <end position="390"/>
    </location>
</feature>
<evidence type="ECO:0000256" key="3">
    <source>
        <dbReference type="ARBA" id="ARBA00022448"/>
    </source>
</evidence>
<feature type="transmembrane region" description="Helical" evidence="8">
    <location>
        <begin position="427"/>
        <end position="449"/>
    </location>
</feature>
<dbReference type="PANTHER" id="PTHR23501">
    <property type="entry name" value="MAJOR FACILITATOR SUPERFAMILY"/>
    <property type="match status" value="1"/>
</dbReference>
<dbReference type="PANTHER" id="PTHR23501:SF193">
    <property type="entry name" value="MULTIDRUG TRANSPORTER, PUTATIVE (AFU_ORTHOLOGUE AFUA_8G00940)-RELATED"/>
    <property type="match status" value="1"/>
</dbReference>
<keyword evidence="4 8" id="KW-0812">Transmembrane</keyword>
<dbReference type="GO" id="GO:0022857">
    <property type="term" value="F:transmembrane transporter activity"/>
    <property type="evidence" value="ECO:0007669"/>
    <property type="project" value="InterPro"/>
</dbReference>
<feature type="transmembrane region" description="Helical" evidence="8">
    <location>
        <begin position="102"/>
        <end position="119"/>
    </location>
</feature>
<feature type="region of interest" description="Disordered" evidence="7">
    <location>
        <begin position="1"/>
        <end position="50"/>
    </location>
</feature>
<keyword evidence="11" id="KW-1185">Reference proteome</keyword>
<evidence type="ECO:0000256" key="6">
    <source>
        <dbReference type="ARBA" id="ARBA00023136"/>
    </source>
</evidence>
<feature type="transmembrane region" description="Helical" evidence="8">
    <location>
        <begin position="333"/>
        <end position="353"/>
    </location>
</feature>
<dbReference type="InterPro" id="IPR011701">
    <property type="entry name" value="MFS"/>
</dbReference>
<feature type="transmembrane region" description="Helical" evidence="8">
    <location>
        <begin position="397"/>
        <end position="415"/>
    </location>
</feature>
<keyword evidence="5 8" id="KW-1133">Transmembrane helix</keyword>
<feature type="transmembrane region" description="Helical" evidence="8">
    <location>
        <begin position="62"/>
        <end position="90"/>
    </location>
</feature>
<feature type="transmembrane region" description="Helical" evidence="8">
    <location>
        <begin position="222"/>
        <end position="241"/>
    </location>
</feature>
<keyword evidence="3" id="KW-0813">Transport</keyword>
<comment type="subcellular location">
    <subcellularLocation>
        <location evidence="1">Membrane</location>
        <topology evidence="1">Multi-pass membrane protein</topology>
    </subcellularLocation>
</comment>
<evidence type="ECO:0000256" key="8">
    <source>
        <dbReference type="SAM" id="Phobius"/>
    </source>
</evidence>
<dbReference type="Gene3D" id="1.20.1250.20">
    <property type="entry name" value="MFS general substrate transporter like domains"/>
    <property type="match status" value="1"/>
</dbReference>
<feature type="transmembrane region" description="Helical" evidence="8">
    <location>
        <begin position="131"/>
        <end position="151"/>
    </location>
</feature>
<evidence type="ECO:0000256" key="2">
    <source>
        <dbReference type="ARBA" id="ARBA00007520"/>
    </source>
</evidence>
<gene>
    <name evidence="10" type="ORF">NKR23_g414</name>
</gene>
<comment type="caution">
    <text evidence="10">The sequence shown here is derived from an EMBL/GenBank/DDBJ whole genome shotgun (WGS) entry which is preliminary data.</text>
</comment>
<dbReference type="InterPro" id="IPR036259">
    <property type="entry name" value="MFS_trans_sf"/>
</dbReference>
<dbReference type="EMBL" id="JANBVO010000001">
    <property type="protein sequence ID" value="KAJ9157340.1"/>
    <property type="molecule type" value="Genomic_DNA"/>
</dbReference>
<evidence type="ECO:0000259" key="9">
    <source>
        <dbReference type="PROSITE" id="PS50850"/>
    </source>
</evidence>
<dbReference type="FunFam" id="1.20.1250.20:FF:000196">
    <property type="entry name" value="MFS toxin efflux pump (AflT)"/>
    <property type="match status" value="1"/>
</dbReference>